<dbReference type="AlphaFoldDB" id="A0A9Q9AVB6"/>
<dbReference type="EMBL" id="CP099425">
    <property type="protein sequence ID" value="USW56557.1"/>
    <property type="molecule type" value="Genomic_DNA"/>
</dbReference>
<feature type="region of interest" description="Disordered" evidence="1">
    <location>
        <begin position="78"/>
        <end position="100"/>
    </location>
</feature>
<gene>
    <name evidence="2" type="ORF">Slin15195_G098760</name>
</gene>
<name>A0A9Q9AVB6_9PEZI</name>
<keyword evidence="3" id="KW-1185">Reference proteome</keyword>
<proteinExistence type="predicted"/>
<evidence type="ECO:0000256" key="1">
    <source>
        <dbReference type="SAM" id="MobiDB-lite"/>
    </source>
</evidence>
<protein>
    <submittedName>
        <fullName evidence="2">Uncharacterized protein</fullName>
    </submittedName>
</protein>
<dbReference type="OrthoDB" id="10505110at2759"/>
<accession>A0A9Q9AVB6</accession>
<reference evidence="2" key="1">
    <citation type="submission" date="2022-06" db="EMBL/GenBank/DDBJ databases">
        <title>Complete genome sequences of two strains of the flax pathogen Septoria linicola.</title>
        <authorList>
            <person name="Lapalu N."/>
            <person name="Simon A."/>
            <person name="Demenou B."/>
            <person name="Paumier D."/>
            <person name="Guillot M.-P."/>
            <person name="Gout L."/>
            <person name="Valade R."/>
        </authorList>
    </citation>
    <scope>NUCLEOTIDE SEQUENCE</scope>
    <source>
        <strain evidence="2">SE15195</strain>
    </source>
</reference>
<feature type="region of interest" description="Disordered" evidence="1">
    <location>
        <begin position="1"/>
        <end position="25"/>
    </location>
</feature>
<evidence type="ECO:0000313" key="3">
    <source>
        <dbReference type="Proteomes" id="UP001056384"/>
    </source>
</evidence>
<dbReference type="Proteomes" id="UP001056384">
    <property type="component" value="Chromosome 8"/>
</dbReference>
<organism evidence="2 3">
    <name type="scientific">Septoria linicola</name>
    <dbReference type="NCBI Taxonomy" id="215465"/>
    <lineage>
        <taxon>Eukaryota</taxon>
        <taxon>Fungi</taxon>
        <taxon>Dikarya</taxon>
        <taxon>Ascomycota</taxon>
        <taxon>Pezizomycotina</taxon>
        <taxon>Dothideomycetes</taxon>
        <taxon>Dothideomycetidae</taxon>
        <taxon>Mycosphaerellales</taxon>
        <taxon>Mycosphaerellaceae</taxon>
        <taxon>Septoria</taxon>
    </lineage>
</organism>
<evidence type="ECO:0000313" key="2">
    <source>
        <dbReference type="EMBL" id="USW56557.1"/>
    </source>
</evidence>
<sequence>MSLASANPYHYRTEDKSRSASGSTAQYVVSSVNEKNGFKVHAESVHSTSSRPPLRSRISDTVNKLDGMAQSFFVKAGLAPSRPNKTSPAYERPGQISMGY</sequence>